<evidence type="ECO:0000256" key="2">
    <source>
        <dbReference type="ARBA" id="ARBA00012438"/>
    </source>
</evidence>
<dbReference type="SMART" id="SM00387">
    <property type="entry name" value="HATPase_c"/>
    <property type="match status" value="1"/>
</dbReference>
<accession>A0A0F0KYP0</accession>
<evidence type="ECO:0000256" key="9">
    <source>
        <dbReference type="SAM" id="Phobius"/>
    </source>
</evidence>
<dbReference type="Proteomes" id="UP000033448">
    <property type="component" value="Unassembled WGS sequence"/>
</dbReference>
<dbReference type="PATRIC" id="fig|582680.7.peg.1401"/>
<evidence type="ECO:0000256" key="4">
    <source>
        <dbReference type="ARBA" id="ARBA00022679"/>
    </source>
</evidence>
<name>A0A0F0KYP0_9MICO</name>
<evidence type="ECO:0000256" key="7">
    <source>
        <dbReference type="ARBA" id="ARBA00022840"/>
    </source>
</evidence>
<dbReference type="PANTHER" id="PTHR24421:SF10">
    <property type="entry name" value="NITRATE_NITRITE SENSOR PROTEIN NARQ"/>
    <property type="match status" value="1"/>
</dbReference>
<dbReference type="InterPro" id="IPR050482">
    <property type="entry name" value="Sensor_HK_TwoCompSys"/>
</dbReference>
<dbReference type="SUPFAM" id="SSF55874">
    <property type="entry name" value="ATPase domain of HSP90 chaperone/DNA topoisomerase II/histidine kinase"/>
    <property type="match status" value="1"/>
</dbReference>
<keyword evidence="12" id="KW-1185">Reference proteome</keyword>
<evidence type="ECO:0000313" key="12">
    <source>
        <dbReference type="Proteomes" id="UP000033448"/>
    </source>
</evidence>
<dbReference type="Gene3D" id="1.20.5.1930">
    <property type="match status" value="1"/>
</dbReference>
<dbReference type="InterPro" id="IPR025828">
    <property type="entry name" value="Put_sensor_dom"/>
</dbReference>
<dbReference type="GO" id="GO:0046983">
    <property type="term" value="F:protein dimerization activity"/>
    <property type="evidence" value="ECO:0007669"/>
    <property type="project" value="InterPro"/>
</dbReference>
<evidence type="ECO:0000256" key="6">
    <source>
        <dbReference type="ARBA" id="ARBA00022777"/>
    </source>
</evidence>
<evidence type="ECO:0000256" key="5">
    <source>
        <dbReference type="ARBA" id="ARBA00022741"/>
    </source>
</evidence>
<dbReference type="GO" id="GO:0016020">
    <property type="term" value="C:membrane"/>
    <property type="evidence" value="ECO:0007669"/>
    <property type="project" value="InterPro"/>
</dbReference>
<keyword evidence="6 11" id="KW-0418">Kinase</keyword>
<dbReference type="OrthoDB" id="5242012at2"/>
<evidence type="ECO:0000259" key="10">
    <source>
        <dbReference type="SMART" id="SM00387"/>
    </source>
</evidence>
<dbReference type="Pfam" id="PF13796">
    <property type="entry name" value="Sensor"/>
    <property type="match status" value="1"/>
</dbReference>
<organism evidence="11 12">
    <name type="scientific">Microbacterium azadirachtae</name>
    <dbReference type="NCBI Taxonomy" id="582680"/>
    <lineage>
        <taxon>Bacteria</taxon>
        <taxon>Bacillati</taxon>
        <taxon>Actinomycetota</taxon>
        <taxon>Actinomycetes</taxon>
        <taxon>Micrococcales</taxon>
        <taxon>Microbacteriaceae</taxon>
        <taxon>Microbacterium</taxon>
    </lineage>
</organism>
<protein>
    <recommendedName>
        <fullName evidence="2">histidine kinase</fullName>
        <ecNumber evidence="2">2.7.13.3</ecNumber>
    </recommendedName>
</protein>
<dbReference type="EMBL" id="JYIT01000069">
    <property type="protein sequence ID" value="KJL25584.1"/>
    <property type="molecule type" value="Genomic_DNA"/>
</dbReference>
<keyword evidence="7" id="KW-0067">ATP-binding</keyword>
<sequence length="454" mass="47706">MTTVARRLDTHPDAPPAARRRGYGRAWAAAPANALYLVLLAVPLAIVAMAVTWLVFGLGLGILVLVIGLPVLAGALQVARGFGEAERALLRMTDFPPIAAPDWRRGARGDGRWARLTQPLRNGHYWMALLSALLVRPIVAIIAFAFATIWIVLALGGPTYWYWSPFTRNGSAEEIWVPWAVQHLFGGIDPDPDPHLWASMLYLIVGVVFLGTLPLVLRGLVAMHGAVASALVGRWESDDLAAEVAGLDASRGAAVQAEDEGLRRLERDLHDGPQQRLVRLQMDLAALERRAAEGDAAAVAALAAESRGHAQAALDELRALAGGVAPPLLQDRGIAEAIMALAAASPLVVEASVAPEATASLSPEAARNLYFVVAELLTNAAKHAAALSASVDVVRSGAEVRVTVTDDGRGGAEPRPGGGLEGLARRVQGLRGTLQIDSPHGGPTVVTAVVPVSA</sequence>
<evidence type="ECO:0000256" key="3">
    <source>
        <dbReference type="ARBA" id="ARBA00022553"/>
    </source>
</evidence>
<keyword evidence="4 11" id="KW-0808">Transferase</keyword>
<feature type="transmembrane region" description="Helical" evidence="9">
    <location>
        <begin position="62"/>
        <end position="82"/>
    </location>
</feature>
<keyword evidence="9" id="KW-0472">Membrane</keyword>
<comment type="caution">
    <text evidence="11">The sequence shown here is derived from an EMBL/GenBank/DDBJ whole genome shotgun (WGS) entry which is preliminary data.</text>
</comment>
<dbReference type="InterPro" id="IPR011712">
    <property type="entry name" value="Sig_transdc_His_kin_sub3_dim/P"/>
</dbReference>
<keyword evidence="9" id="KW-1133">Transmembrane helix</keyword>
<keyword evidence="9" id="KW-0812">Transmembrane</keyword>
<dbReference type="AlphaFoldDB" id="A0A0F0KYP0"/>
<dbReference type="RefSeq" id="WP_045250069.1">
    <property type="nucleotide sequence ID" value="NZ_JYIT01000069.1"/>
</dbReference>
<evidence type="ECO:0000313" key="11">
    <source>
        <dbReference type="EMBL" id="KJL25584.1"/>
    </source>
</evidence>
<dbReference type="Pfam" id="PF07730">
    <property type="entry name" value="HisKA_3"/>
    <property type="match status" value="1"/>
</dbReference>
<evidence type="ECO:0000256" key="1">
    <source>
        <dbReference type="ARBA" id="ARBA00000085"/>
    </source>
</evidence>
<feature type="transmembrane region" description="Helical" evidence="9">
    <location>
        <begin position="34"/>
        <end position="56"/>
    </location>
</feature>
<dbReference type="InterPro" id="IPR003594">
    <property type="entry name" value="HATPase_dom"/>
</dbReference>
<dbReference type="Gene3D" id="3.30.565.10">
    <property type="entry name" value="Histidine kinase-like ATPase, C-terminal domain"/>
    <property type="match status" value="1"/>
</dbReference>
<dbReference type="EC" id="2.7.13.3" evidence="2"/>
<gene>
    <name evidence="11" type="primary">desK_6</name>
    <name evidence="11" type="ORF">RL72_01363</name>
</gene>
<keyword evidence="5" id="KW-0547">Nucleotide-binding</keyword>
<dbReference type="PANTHER" id="PTHR24421">
    <property type="entry name" value="NITRATE/NITRITE SENSOR PROTEIN NARX-RELATED"/>
    <property type="match status" value="1"/>
</dbReference>
<evidence type="ECO:0000256" key="8">
    <source>
        <dbReference type="ARBA" id="ARBA00023012"/>
    </source>
</evidence>
<dbReference type="GO" id="GO:0005524">
    <property type="term" value="F:ATP binding"/>
    <property type="evidence" value="ECO:0007669"/>
    <property type="project" value="UniProtKB-KW"/>
</dbReference>
<dbReference type="GO" id="GO:0000155">
    <property type="term" value="F:phosphorelay sensor kinase activity"/>
    <property type="evidence" value="ECO:0007669"/>
    <property type="project" value="InterPro"/>
</dbReference>
<keyword evidence="3" id="KW-0597">Phosphoprotein</keyword>
<dbReference type="Pfam" id="PF02518">
    <property type="entry name" value="HATPase_c"/>
    <property type="match status" value="1"/>
</dbReference>
<feature type="transmembrane region" description="Helical" evidence="9">
    <location>
        <begin position="196"/>
        <end position="217"/>
    </location>
</feature>
<reference evidence="11 12" key="1">
    <citation type="submission" date="2015-02" db="EMBL/GenBank/DDBJ databases">
        <title>Draft genome sequences of ten Microbacterium spp. with emphasis on heavy metal contaminated environments.</title>
        <authorList>
            <person name="Corretto E."/>
        </authorList>
    </citation>
    <scope>NUCLEOTIDE SEQUENCE [LARGE SCALE GENOMIC DNA]</scope>
    <source>
        <strain evidence="11 12">DSM 23848</strain>
    </source>
</reference>
<feature type="transmembrane region" description="Helical" evidence="9">
    <location>
        <begin position="125"/>
        <end position="153"/>
    </location>
</feature>
<keyword evidence="8" id="KW-0902">Two-component regulatory system</keyword>
<dbReference type="InterPro" id="IPR036890">
    <property type="entry name" value="HATPase_C_sf"/>
</dbReference>
<comment type="catalytic activity">
    <reaction evidence="1">
        <text>ATP + protein L-histidine = ADP + protein N-phospho-L-histidine.</text>
        <dbReference type="EC" id="2.7.13.3"/>
    </reaction>
</comment>
<feature type="domain" description="Histidine kinase/HSP90-like ATPase" evidence="10">
    <location>
        <begin position="364"/>
        <end position="454"/>
    </location>
</feature>
<proteinExistence type="predicted"/>